<evidence type="ECO:0000313" key="3">
    <source>
        <dbReference type="Proteomes" id="UP000694417"/>
    </source>
</evidence>
<comment type="similarity">
    <text evidence="1">Belongs to the FPP/GGPP synthase family.</text>
</comment>
<dbReference type="GO" id="GO:0006744">
    <property type="term" value="P:ubiquinone biosynthetic process"/>
    <property type="evidence" value="ECO:0007669"/>
    <property type="project" value="TreeGrafter"/>
</dbReference>
<name>A0A8D2HKT2_UROPR</name>
<evidence type="ECO:0000256" key="1">
    <source>
        <dbReference type="RuleBase" id="RU004466"/>
    </source>
</evidence>
<dbReference type="InterPro" id="IPR000092">
    <property type="entry name" value="Polyprenyl_synt"/>
</dbReference>
<dbReference type="PANTHER" id="PTHR12001">
    <property type="entry name" value="GERANYLGERANYL PYROPHOSPHATE SYNTHASE"/>
    <property type="match status" value="1"/>
</dbReference>
<dbReference type="Gene3D" id="1.10.600.10">
    <property type="entry name" value="Farnesyl Diphosphate Synthase"/>
    <property type="match status" value="1"/>
</dbReference>
<evidence type="ECO:0000313" key="2">
    <source>
        <dbReference type="Ensembl" id="ENSUPAP00010014704.1"/>
    </source>
</evidence>
<dbReference type="GO" id="GO:0004659">
    <property type="term" value="F:prenyltransferase activity"/>
    <property type="evidence" value="ECO:0007669"/>
    <property type="project" value="InterPro"/>
</dbReference>
<reference evidence="2" key="2">
    <citation type="submission" date="2025-09" db="UniProtKB">
        <authorList>
            <consortium name="Ensembl"/>
        </authorList>
    </citation>
    <scope>IDENTIFICATION</scope>
</reference>
<dbReference type="AlphaFoldDB" id="A0A8D2HKT2"/>
<dbReference type="Ensembl" id="ENSUPAT00010016795.1">
    <property type="protein sequence ID" value="ENSUPAP00010014704.1"/>
    <property type="gene ID" value="ENSUPAG00010011770.1"/>
</dbReference>
<dbReference type="InterPro" id="IPR008949">
    <property type="entry name" value="Isoprenoid_synthase_dom_sf"/>
</dbReference>
<proteinExistence type="inferred from homology"/>
<reference evidence="2" key="1">
    <citation type="submission" date="2025-08" db="UniProtKB">
        <authorList>
            <consortium name="Ensembl"/>
        </authorList>
    </citation>
    <scope>IDENTIFICATION</scope>
</reference>
<dbReference type="PANTHER" id="PTHR12001:SF55">
    <property type="entry name" value="ALL TRANS-POLYPRENYL-DIPHOSPHATE SYNTHASE PDSS2"/>
    <property type="match status" value="1"/>
</dbReference>
<dbReference type="GeneTree" id="ENSGT00940000153498"/>
<sequence>MNLQRLLLRFPGYLGALGPPRRLWRFPSLDTISPVGPWRGQSSRSPAHWNQVVSEAEKIVGYPTSFMSLRCLLSDELSNIAMQVRKLVGTQHPLLTTARGLVHDSRHNLQLRGLVVLLISKAAGPSGVNTSQNYDTVSGIYSCQRSLAEITELIHTALLVHRGIVNLNELQSSDGPLKDMQFGNKIAILSGDFLLANACNGLALLQNTKVVELLASALMDLVQGVYHENSTSAKENYITDDIGISTWKEQTFLSHGALLAKSCQAAMELAKHDAEVQDMAFQYGKHMAMSHKINSDLQPFIKEKTSDCVTFHLNSAPVVLHQEFLGRDLWIKQIKEAQEKGRLNYAKLRETIKAGKGVTSAIDLCRYHGNKALEALESFPPSEARSALENIVFAVTRFS</sequence>
<dbReference type="Pfam" id="PF00348">
    <property type="entry name" value="polyprenyl_synt"/>
    <property type="match status" value="1"/>
</dbReference>
<accession>A0A8D2HKT2</accession>
<dbReference type="FunFam" id="1.10.600.10:FF:000016">
    <property type="entry name" value="decaprenyl-diphosphate synthase subunit 2"/>
    <property type="match status" value="1"/>
</dbReference>
<keyword evidence="1" id="KW-0808">Transferase</keyword>
<dbReference type="SUPFAM" id="SSF48576">
    <property type="entry name" value="Terpenoid synthases"/>
    <property type="match status" value="1"/>
</dbReference>
<protein>
    <submittedName>
        <fullName evidence="2">Decaprenyl diphosphate synthase subunit 2</fullName>
    </submittedName>
</protein>
<dbReference type="Proteomes" id="UP000694417">
    <property type="component" value="Unplaced"/>
</dbReference>
<dbReference type="RefSeq" id="XP_026245440.1">
    <property type="nucleotide sequence ID" value="XM_026389655.1"/>
</dbReference>
<dbReference type="GO" id="GO:1990234">
    <property type="term" value="C:transferase complex"/>
    <property type="evidence" value="ECO:0007669"/>
    <property type="project" value="TreeGrafter"/>
</dbReference>
<organism evidence="2 3">
    <name type="scientific">Urocitellus parryii</name>
    <name type="common">Arctic ground squirrel</name>
    <name type="synonym">Spermophilus parryii</name>
    <dbReference type="NCBI Taxonomy" id="9999"/>
    <lineage>
        <taxon>Eukaryota</taxon>
        <taxon>Metazoa</taxon>
        <taxon>Chordata</taxon>
        <taxon>Craniata</taxon>
        <taxon>Vertebrata</taxon>
        <taxon>Euteleostomi</taxon>
        <taxon>Mammalia</taxon>
        <taxon>Eutheria</taxon>
        <taxon>Euarchontoglires</taxon>
        <taxon>Glires</taxon>
        <taxon>Rodentia</taxon>
        <taxon>Sciuromorpha</taxon>
        <taxon>Sciuridae</taxon>
        <taxon>Xerinae</taxon>
        <taxon>Marmotini</taxon>
        <taxon>Urocitellus</taxon>
    </lineage>
</organism>
<dbReference type="GeneID" id="113183370"/>
<dbReference type="GO" id="GO:0008299">
    <property type="term" value="P:isoprenoid biosynthetic process"/>
    <property type="evidence" value="ECO:0007669"/>
    <property type="project" value="InterPro"/>
</dbReference>
<gene>
    <name evidence="2" type="primary">PDSS2</name>
</gene>
<dbReference type="GO" id="GO:0005739">
    <property type="term" value="C:mitochondrion"/>
    <property type="evidence" value="ECO:0007669"/>
    <property type="project" value="TreeGrafter"/>
</dbReference>
<keyword evidence="3" id="KW-1185">Reference proteome</keyword>